<dbReference type="GO" id="GO:0016989">
    <property type="term" value="F:sigma factor antagonist activity"/>
    <property type="evidence" value="ECO:0007669"/>
    <property type="project" value="TreeGrafter"/>
</dbReference>
<organism evidence="2 3">
    <name type="scientific">Pseudomonas monteilii</name>
    <dbReference type="NCBI Taxonomy" id="76759"/>
    <lineage>
        <taxon>Bacteria</taxon>
        <taxon>Pseudomonadati</taxon>
        <taxon>Pseudomonadota</taxon>
        <taxon>Gammaproteobacteria</taxon>
        <taxon>Pseudomonadales</taxon>
        <taxon>Pseudomonadaceae</taxon>
        <taxon>Pseudomonas</taxon>
    </lineage>
</organism>
<sequence length="374" mass="41117">MLTSPVSGLLASFQEHYDDLLQFLTRRMSDRQRAADVAQETYLKLVKIDEQALPVLHARSFIFRVAGNLAIDALRREQRLAASHDDCDGAGELACPAPAPEAMLLARERLQILDDALLKLPDNARQALLLNRVEGLTQAQIAQRLGVSESMVAKYIGQALRHCRDWLKQAGVAASVVLLVAAMAAWQQAPMLLADYHTAVGERQVITLADGTRVTLNSASALSVVFNEHERRVVLDAGEALFETTDEARPFVVETEGERVQGGAATFSVRRDGRVVLARGEAKVGERPLVVAADAGTQMAWQRGKLIFNGKPLGQVLAELERYRHGRIVLSDSKLAAMEVSGVFDLDEPEALLRTLEQRYGLKVTYLPWLAVVH</sequence>
<evidence type="ECO:0000313" key="2">
    <source>
        <dbReference type="EMBL" id="RII76190.1"/>
    </source>
</evidence>
<dbReference type="InterPro" id="IPR001387">
    <property type="entry name" value="Cro/C1-type_HTH"/>
</dbReference>
<dbReference type="SUPFAM" id="SSF88659">
    <property type="entry name" value="Sigma3 and sigma4 domains of RNA polymerase sigma factors"/>
    <property type="match status" value="1"/>
</dbReference>
<dbReference type="InterPro" id="IPR012373">
    <property type="entry name" value="Ferrdict_sens_TM"/>
</dbReference>
<dbReference type="InterPro" id="IPR013325">
    <property type="entry name" value="RNA_pol_sigma_r2"/>
</dbReference>
<dbReference type="PANTHER" id="PTHR30273:SF2">
    <property type="entry name" value="PROTEIN FECR"/>
    <property type="match status" value="1"/>
</dbReference>
<name>A0A399M357_9PSED</name>
<dbReference type="GO" id="GO:0006352">
    <property type="term" value="P:DNA-templated transcription initiation"/>
    <property type="evidence" value="ECO:0007669"/>
    <property type="project" value="InterPro"/>
</dbReference>
<dbReference type="Gene3D" id="1.10.1740.10">
    <property type="match status" value="1"/>
</dbReference>
<dbReference type="EMBL" id="QWLL01000043">
    <property type="protein sequence ID" value="RII76190.1"/>
    <property type="molecule type" value="Genomic_DNA"/>
</dbReference>
<comment type="caution">
    <text evidence="2">The sequence shown here is derived from an EMBL/GenBank/DDBJ whole genome shotgun (WGS) entry which is preliminary data.</text>
</comment>
<dbReference type="Proteomes" id="UP000265875">
    <property type="component" value="Unassembled WGS sequence"/>
</dbReference>
<gene>
    <name evidence="2" type="ORF">D0894_17470</name>
</gene>
<feature type="domain" description="HTH cro/C1-type" evidence="1">
    <location>
        <begin position="135"/>
        <end position="155"/>
    </location>
</feature>
<dbReference type="Pfam" id="PF08281">
    <property type="entry name" value="Sigma70_r4_2"/>
    <property type="match status" value="1"/>
</dbReference>
<protein>
    <submittedName>
        <fullName evidence="2">Sigma-70 family RNA polymerase sigma factor</fullName>
    </submittedName>
</protein>
<dbReference type="GO" id="GO:0003677">
    <property type="term" value="F:DNA binding"/>
    <property type="evidence" value="ECO:0007669"/>
    <property type="project" value="InterPro"/>
</dbReference>
<evidence type="ECO:0000313" key="3">
    <source>
        <dbReference type="Proteomes" id="UP000265875"/>
    </source>
</evidence>
<dbReference type="PANTHER" id="PTHR30273">
    <property type="entry name" value="PERIPLASMIC SIGNAL SENSOR AND SIGMA FACTOR ACTIVATOR FECR-RELATED"/>
    <property type="match status" value="1"/>
</dbReference>
<dbReference type="InterPro" id="IPR007627">
    <property type="entry name" value="RNA_pol_sigma70_r2"/>
</dbReference>
<accession>A0A399M357</accession>
<dbReference type="Pfam" id="PF04542">
    <property type="entry name" value="Sigma70_r2"/>
    <property type="match status" value="1"/>
</dbReference>
<dbReference type="Pfam" id="PF16344">
    <property type="entry name" value="FecR_C"/>
    <property type="match status" value="1"/>
</dbReference>
<dbReference type="Gene3D" id="2.60.120.1440">
    <property type="match status" value="1"/>
</dbReference>
<dbReference type="InterPro" id="IPR036388">
    <property type="entry name" value="WH-like_DNA-bd_sf"/>
</dbReference>
<dbReference type="GO" id="GO:0016987">
    <property type="term" value="F:sigma factor activity"/>
    <property type="evidence" value="ECO:0007669"/>
    <property type="project" value="InterPro"/>
</dbReference>
<dbReference type="SUPFAM" id="SSF88946">
    <property type="entry name" value="Sigma2 domain of RNA polymerase sigma factors"/>
    <property type="match status" value="1"/>
</dbReference>
<dbReference type="AlphaFoldDB" id="A0A399M357"/>
<dbReference type="InterPro" id="IPR013249">
    <property type="entry name" value="RNA_pol_sigma70_r4_t2"/>
</dbReference>
<dbReference type="InterPro" id="IPR014284">
    <property type="entry name" value="RNA_pol_sigma-70_dom"/>
</dbReference>
<proteinExistence type="predicted"/>
<evidence type="ECO:0000259" key="1">
    <source>
        <dbReference type="PROSITE" id="PS50943"/>
    </source>
</evidence>
<dbReference type="Gene3D" id="1.10.10.10">
    <property type="entry name" value="Winged helix-like DNA-binding domain superfamily/Winged helix DNA-binding domain"/>
    <property type="match status" value="1"/>
</dbReference>
<dbReference type="InterPro" id="IPR006860">
    <property type="entry name" value="FecR"/>
</dbReference>
<dbReference type="InterPro" id="IPR013324">
    <property type="entry name" value="RNA_pol_sigma_r3/r4-like"/>
</dbReference>
<reference evidence="2 3" key="1">
    <citation type="submission" date="2018-08" db="EMBL/GenBank/DDBJ databases">
        <title>Draft genome sequence of the cyanotroph, Pseudomonas monteilii BCN3.</title>
        <authorList>
            <person name="Jones L.B."/>
            <person name="Kunz D.A."/>
        </authorList>
    </citation>
    <scope>NUCLEOTIDE SEQUENCE [LARGE SCALE GENOMIC DNA]</scope>
    <source>
        <strain evidence="2 3">BCN3</strain>
    </source>
</reference>
<dbReference type="InterPro" id="IPR032508">
    <property type="entry name" value="FecR_C"/>
</dbReference>
<dbReference type="Pfam" id="PF04773">
    <property type="entry name" value="FecR"/>
    <property type="match status" value="1"/>
</dbReference>
<dbReference type="RefSeq" id="WP_119370719.1">
    <property type="nucleotide sequence ID" value="NZ_QWLL01000043.1"/>
</dbReference>
<dbReference type="PROSITE" id="PS50943">
    <property type="entry name" value="HTH_CROC1"/>
    <property type="match status" value="1"/>
</dbReference>
<dbReference type="NCBIfam" id="TIGR02937">
    <property type="entry name" value="sigma70-ECF"/>
    <property type="match status" value="1"/>
</dbReference>
<dbReference type="CDD" id="cd06171">
    <property type="entry name" value="Sigma70_r4"/>
    <property type="match status" value="1"/>
</dbReference>